<proteinExistence type="predicted"/>
<dbReference type="Gene3D" id="3.30.700.10">
    <property type="entry name" value="Glycoprotein, Type 4 Pilin"/>
    <property type="match status" value="1"/>
</dbReference>
<evidence type="ECO:0000256" key="2">
    <source>
        <dbReference type="SAM" id="Phobius"/>
    </source>
</evidence>
<dbReference type="NCBIfam" id="TIGR02532">
    <property type="entry name" value="IV_pilin_GFxxxE"/>
    <property type="match status" value="1"/>
</dbReference>
<keyword evidence="2" id="KW-0472">Membrane</keyword>
<evidence type="ECO:0000313" key="3">
    <source>
        <dbReference type="EMBL" id="SVB71719.1"/>
    </source>
</evidence>
<dbReference type="GO" id="GO:0015628">
    <property type="term" value="P:protein secretion by the type II secretion system"/>
    <property type="evidence" value="ECO:0007669"/>
    <property type="project" value="InterPro"/>
</dbReference>
<dbReference type="AlphaFoldDB" id="A0A382G9Y5"/>
<keyword evidence="2" id="KW-1133">Transmembrane helix</keyword>
<feature type="transmembrane region" description="Helical" evidence="2">
    <location>
        <begin position="6"/>
        <end position="29"/>
    </location>
</feature>
<dbReference type="Pfam" id="PF07963">
    <property type="entry name" value="N_methyl"/>
    <property type="match status" value="1"/>
</dbReference>
<dbReference type="EMBL" id="UINC01054246">
    <property type="protein sequence ID" value="SVB71719.1"/>
    <property type="molecule type" value="Genomic_DNA"/>
</dbReference>
<dbReference type="GO" id="GO:0015627">
    <property type="term" value="C:type II protein secretion system complex"/>
    <property type="evidence" value="ECO:0007669"/>
    <property type="project" value="InterPro"/>
</dbReference>
<gene>
    <name evidence="3" type="ORF">METZ01_LOCUS224573</name>
</gene>
<protein>
    <recommendedName>
        <fullName evidence="4">Type II secretion system protein GspG C-terminal domain-containing protein</fullName>
    </recommendedName>
</protein>
<organism evidence="3">
    <name type="scientific">marine metagenome</name>
    <dbReference type="NCBI Taxonomy" id="408172"/>
    <lineage>
        <taxon>unclassified sequences</taxon>
        <taxon>metagenomes</taxon>
        <taxon>ecological metagenomes</taxon>
    </lineage>
</organism>
<name>A0A382G9Y5_9ZZZZ</name>
<evidence type="ECO:0000256" key="1">
    <source>
        <dbReference type="ARBA" id="ARBA00022481"/>
    </source>
</evidence>
<dbReference type="PRINTS" id="PR00813">
    <property type="entry name" value="BCTERIALGSPG"/>
</dbReference>
<sequence>MRLTEQNGFTLVELIIVMVLLGILAAVAIPKMGNTISSSEEAAENAVIAALEAAVEVYAMDQVVENSVKSYPDNPFGEMDKQPSGYNSVNSLDPTVDGEWTFNTTGNYVAHFRNDNKRYKWSYDVSTGGFGPGIEY</sequence>
<dbReference type="InterPro" id="IPR000983">
    <property type="entry name" value="Bac_GSPG_pilin"/>
</dbReference>
<dbReference type="SUPFAM" id="SSF54523">
    <property type="entry name" value="Pili subunits"/>
    <property type="match status" value="1"/>
</dbReference>
<evidence type="ECO:0008006" key="4">
    <source>
        <dbReference type="Google" id="ProtNLM"/>
    </source>
</evidence>
<reference evidence="3" key="1">
    <citation type="submission" date="2018-05" db="EMBL/GenBank/DDBJ databases">
        <authorList>
            <person name="Lanie J.A."/>
            <person name="Ng W.-L."/>
            <person name="Kazmierczak K.M."/>
            <person name="Andrzejewski T.M."/>
            <person name="Davidsen T.M."/>
            <person name="Wayne K.J."/>
            <person name="Tettelin H."/>
            <person name="Glass J.I."/>
            <person name="Rusch D."/>
            <person name="Podicherti R."/>
            <person name="Tsui H.-C.T."/>
            <person name="Winkler M.E."/>
        </authorList>
    </citation>
    <scope>NUCLEOTIDE SEQUENCE</scope>
</reference>
<accession>A0A382G9Y5</accession>
<keyword evidence="1" id="KW-0488">Methylation</keyword>
<keyword evidence="2" id="KW-0812">Transmembrane</keyword>
<dbReference type="InterPro" id="IPR012902">
    <property type="entry name" value="N_methyl_site"/>
</dbReference>
<dbReference type="InterPro" id="IPR045584">
    <property type="entry name" value="Pilin-like"/>
</dbReference>